<evidence type="ECO:0000256" key="1">
    <source>
        <dbReference type="SAM" id="MobiDB-lite"/>
    </source>
</evidence>
<feature type="compositionally biased region" description="Polar residues" evidence="1">
    <location>
        <begin position="13"/>
        <end position="23"/>
    </location>
</feature>
<reference evidence="2" key="1">
    <citation type="submission" date="2018-11" db="EMBL/GenBank/DDBJ databases">
        <authorList>
            <consortium name="Pathogen Informatics"/>
        </authorList>
    </citation>
    <scope>NUCLEOTIDE SEQUENCE</scope>
</reference>
<proteinExistence type="predicted"/>
<protein>
    <submittedName>
        <fullName evidence="2">Uncharacterized protein</fullName>
    </submittedName>
</protein>
<feature type="compositionally biased region" description="Basic and acidic residues" evidence="1">
    <location>
        <begin position="160"/>
        <end position="173"/>
    </location>
</feature>
<gene>
    <name evidence="2" type="ORF">PXEA_LOCUS7871</name>
</gene>
<evidence type="ECO:0000313" key="2">
    <source>
        <dbReference type="EMBL" id="VEL14431.1"/>
    </source>
</evidence>
<keyword evidence="3" id="KW-1185">Reference proteome</keyword>
<feature type="compositionally biased region" description="Basic and acidic residues" evidence="1">
    <location>
        <begin position="80"/>
        <end position="95"/>
    </location>
</feature>
<dbReference type="Proteomes" id="UP000784294">
    <property type="component" value="Unassembled WGS sequence"/>
</dbReference>
<feature type="compositionally biased region" description="Basic and acidic residues" evidence="1">
    <location>
        <begin position="185"/>
        <end position="194"/>
    </location>
</feature>
<feature type="region of interest" description="Disordered" evidence="1">
    <location>
        <begin position="141"/>
        <end position="194"/>
    </location>
</feature>
<organism evidence="2 3">
    <name type="scientific">Protopolystoma xenopodis</name>
    <dbReference type="NCBI Taxonomy" id="117903"/>
    <lineage>
        <taxon>Eukaryota</taxon>
        <taxon>Metazoa</taxon>
        <taxon>Spiralia</taxon>
        <taxon>Lophotrochozoa</taxon>
        <taxon>Platyhelminthes</taxon>
        <taxon>Monogenea</taxon>
        <taxon>Polyopisthocotylea</taxon>
        <taxon>Polystomatidea</taxon>
        <taxon>Polystomatidae</taxon>
        <taxon>Protopolystoma</taxon>
    </lineage>
</organism>
<dbReference type="AlphaFoldDB" id="A0A448WL11"/>
<accession>A0A448WL11</accession>
<comment type="caution">
    <text evidence="2">The sequence shown here is derived from an EMBL/GenBank/DDBJ whole genome shotgun (WGS) entry which is preliminary data.</text>
</comment>
<dbReference type="EMBL" id="CAAALY010021120">
    <property type="protein sequence ID" value="VEL14431.1"/>
    <property type="molecule type" value="Genomic_DNA"/>
</dbReference>
<feature type="region of interest" description="Disordered" evidence="1">
    <location>
        <begin position="1"/>
        <end position="96"/>
    </location>
</feature>
<feature type="compositionally biased region" description="Low complexity" evidence="1">
    <location>
        <begin position="62"/>
        <end position="79"/>
    </location>
</feature>
<sequence length="384" mass="41123">MPAMNSTDRHNDGPSSVNGTVASSDVGRPVGLVGRIGEPSPLVRGARPNSSLACMHRRRGQSTESPSESASESASPSTSVERDHRHSSARVELRQRREKRRVIVSATGSLLRSLGVDGQAEKLHLRRNCHHDGCRFCGSHLGVSSPRQSGLDSASSSSSRDSRNSAKVPDHPNGRNGKSSPGESAESRGSGRPEVWRQGVEAGRQSPYDSVPATVSLDDWEAPADWEAATEPPSVVSVLGVAGEPHEAGPRALETHAFRPTGAEFESRARVGLAFNRHVVGLREFVYSTTAARSSASLSGLPVRRPGLPQLGQSVVMPTGGALEHVADRYCSRAGPADRVVYLSSGPPFFYNRQTRGGLPSRVSFISYSNHWGNKGKRPAFWCL</sequence>
<evidence type="ECO:0000313" key="3">
    <source>
        <dbReference type="Proteomes" id="UP000784294"/>
    </source>
</evidence>
<name>A0A448WL11_9PLAT</name>